<dbReference type="EMBL" id="QXTE01002929">
    <property type="protein sequence ID" value="TFJ95648.1"/>
    <property type="molecule type" value="Genomic_DNA"/>
</dbReference>
<proteinExistence type="predicted"/>
<comment type="caution">
    <text evidence="2">The sequence shown here is derived from an EMBL/GenBank/DDBJ whole genome shotgun (WGS) entry which is preliminary data.</text>
</comment>
<dbReference type="STRING" id="55544.A0A4D9DF61"/>
<feature type="compositionally biased region" description="Basic and acidic residues" evidence="1">
    <location>
        <begin position="116"/>
        <end position="125"/>
    </location>
</feature>
<accession>A0A4D9DF61</accession>
<feature type="compositionally biased region" description="Basic and acidic residues" evidence="1">
    <location>
        <begin position="10"/>
        <end position="20"/>
    </location>
</feature>
<name>A0A4D9DF61_9SAUR</name>
<feature type="region of interest" description="Disordered" evidence="1">
    <location>
        <begin position="1"/>
        <end position="72"/>
    </location>
</feature>
<reference evidence="2 3" key="2">
    <citation type="submission" date="2019-04" db="EMBL/GenBank/DDBJ databases">
        <title>The genome sequence of big-headed turtle.</title>
        <authorList>
            <person name="Gong S."/>
        </authorList>
    </citation>
    <scope>NUCLEOTIDE SEQUENCE [LARGE SCALE GENOMIC DNA]</scope>
    <source>
        <strain evidence="2">DO16091913</strain>
        <tissue evidence="2">Muscle</tissue>
    </source>
</reference>
<gene>
    <name evidence="2" type="ORF">DR999_PMT22715</name>
</gene>
<sequence length="125" mass="14283">MRTLLQGNFRDAKWQGKDGKCQNSPQTEQENEEEEEEEDEESSGEEDAEEEDDDNDEEEDDDDELEDQPTIKECITVGDFVAQQEGDLTFKACNKGVGQEPSEEESEEDIEVVDETADKTEIKKR</sequence>
<evidence type="ECO:0000313" key="3">
    <source>
        <dbReference type="Proteomes" id="UP000297703"/>
    </source>
</evidence>
<feature type="compositionally biased region" description="Acidic residues" evidence="1">
    <location>
        <begin position="101"/>
        <end position="115"/>
    </location>
</feature>
<organism evidence="2 3">
    <name type="scientific">Platysternon megacephalum</name>
    <name type="common">big-headed turtle</name>
    <dbReference type="NCBI Taxonomy" id="55544"/>
    <lineage>
        <taxon>Eukaryota</taxon>
        <taxon>Metazoa</taxon>
        <taxon>Chordata</taxon>
        <taxon>Craniata</taxon>
        <taxon>Vertebrata</taxon>
        <taxon>Euteleostomi</taxon>
        <taxon>Archelosauria</taxon>
        <taxon>Testudinata</taxon>
        <taxon>Testudines</taxon>
        <taxon>Cryptodira</taxon>
        <taxon>Durocryptodira</taxon>
        <taxon>Testudinoidea</taxon>
        <taxon>Platysternidae</taxon>
        <taxon>Platysternon</taxon>
    </lineage>
</organism>
<evidence type="ECO:0000313" key="2">
    <source>
        <dbReference type="EMBL" id="TFJ95648.1"/>
    </source>
</evidence>
<dbReference type="Proteomes" id="UP000297703">
    <property type="component" value="Unassembled WGS sequence"/>
</dbReference>
<reference evidence="2 3" key="1">
    <citation type="submission" date="2019-04" db="EMBL/GenBank/DDBJ databases">
        <title>Draft genome of the big-headed turtle Platysternon megacephalum.</title>
        <authorList>
            <person name="Gong S."/>
        </authorList>
    </citation>
    <scope>NUCLEOTIDE SEQUENCE [LARGE SCALE GENOMIC DNA]</scope>
    <source>
        <strain evidence="2">DO16091913</strain>
        <tissue evidence="2">Muscle</tissue>
    </source>
</reference>
<feature type="compositionally biased region" description="Acidic residues" evidence="1">
    <location>
        <begin position="29"/>
        <end position="67"/>
    </location>
</feature>
<dbReference type="AlphaFoldDB" id="A0A4D9DF61"/>
<keyword evidence="3" id="KW-1185">Reference proteome</keyword>
<protein>
    <submittedName>
        <fullName evidence="2">Arf-GAP with coiled-coil, ANK repeat and PH domain-containing protein 1</fullName>
    </submittedName>
</protein>
<evidence type="ECO:0000256" key="1">
    <source>
        <dbReference type="SAM" id="MobiDB-lite"/>
    </source>
</evidence>
<feature type="region of interest" description="Disordered" evidence="1">
    <location>
        <begin position="93"/>
        <end position="125"/>
    </location>
</feature>